<feature type="domain" description="HTH luxR-type" evidence="4">
    <location>
        <begin position="138"/>
        <end position="203"/>
    </location>
</feature>
<dbReference type="GO" id="GO:0006355">
    <property type="term" value="P:regulation of DNA-templated transcription"/>
    <property type="evidence" value="ECO:0007669"/>
    <property type="project" value="InterPro"/>
</dbReference>
<feature type="domain" description="Response regulatory" evidence="5">
    <location>
        <begin position="4"/>
        <end position="120"/>
    </location>
</feature>
<evidence type="ECO:0000259" key="5">
    <source>
        <dbReference type="PROSITE" id="PS50110"/>
    </source>
</evidence>
<dbReference type="SMART" id="SM00448">
    <property type="entry name" value="REC"/>
    <property type="match status" value="1"/>
</dbReference>
<dbReference type="InterPro" id="IPR039420">
    <property type="entry name" value="WalR-like"/>
</dbReference>
<dbReference type="InterPro" id="IPR058245">
    <property type="entry name" value="NreC/VraR/RcsB-like_REC"/>
</dbReference>
<dbReference type="SUPFAM" id="SSF46894">
    <property type="entry name" value="C-terminal effector domain of the bipartite response regulators"/>
    <property type="match status" value="1"/>
</dbReference>
<dbReference type="CDD" id="cd17535">
    <property type="entry name" value="REC_NarL-like"/>
    <property type="match status" value="1"/>
</dbReference>
<keyword evidence="7" id="KW-1185">Reference proteome</keyword>
<sequence length="213" mass="23101">MTIRVILADDHPMTRAGLAAYLEEEGDIDLVGQAVDGDEAWRLVETLRPDVALLDIRMPGADGVSVARRIKAEGLATSSLMLTSYDSKQYVVASLRAGARGYILKTTTPEELAQAIRVVAAGGLYLDSEVATAVGGDQDFFPESLSAREREVLELAARGLSSKEVAERLFISERTVQTHLASIYDKLGARNKTEAMLFALKYGLVTLEELLEA</sequence>
<dbReference type="EMBL" id="CP072943">
    <property type="protein sequence ID" value="QTX32817.1"/>
    <property type="molecule type" value="Genomic_DNA"/>
</dbReference>
<reference evidence="7" key="1">
    <citation type="submission" date="2021-04" db="EMBL/GenBank/DDBJ databases">
        <title>A novel Synergistetes isolate from a pyrite-forming mixed culture.</title>
        <authorList>
            <person name="Bunk B."/>
            <person name="Sproer C."/>
            <person name="Spring S."/>
            <person name="Pester M."/>
        </authorList>
    </citation>
    <scope>NUCLEOTIDE SEQUENCE [LARGE SCALE GENOMIC DNA]</scope>
    <source>
        <strain evidence="7">J.5.4.2-T.3.5.2</strain>
    </source>
</reference>
<evidence type="ECO:0000259" key="4">
    <source>
        <dbReference type="PROSITE" id="PS50043"/>
    </source>
</evidence>
<dbReference type="InterPro" id="IPR016032">
    <property type="entry name" value="Sig_transdc_resp-reg_C-effctor"/>
</dbReference>
<dbReference type="PROSITE" id="PS50043">
    <property type="entry name" value="HTH_LUXR_2"/>
    <property type="match status" value="1"/>
</dbReference>
<dbReference type="InterPro" id="IPR000792">
    <property type="entry name" value="Tscrpt_reg_LuxR_C"/>
</dbReference>
<dbReference type="SMART" id="SM00421">
    <property type="entry name" value="HTH_LUXR"/>
    <property type="match status" value="1"/>
</dbReference>
<evidence type="ECO:0000313" key="6">
    <source>
        <dbReference type="EMBL" id="QTX32817.1"/>
    </source>
</evidence>
<dbReference type="AlphaFoldDB" id="A0A9Q7F044"/>
<dbReference type="PRINTS" id="PR00038">
    <property type="entry name" value="HTHLUXR"/>
</dbReference>
<feature type="modified residue" description="4-aspartylphosphate" evidence="3">
    <location>
        <position position="55"/>
    </location>
</feature>
<accession>A0A9Q7F044</accession>
<evidence type="ECO:0000256" key="3">
    <source>
        <dbReference type="PROSITE-ProRule" id="PRU00169"/>
    </source>
</evidence>
<dbReference type="PROSITE" id="PS50110">
    <property type="entry name" value="RESPONSE_REGULATORY"/>
    <property type="match status" value="1"/>
</dbReference>
<evidence type="ECO:0000256" key="2">
    <source>
        <dbReference type="ARBA" id="ARBA00023125"/>
    </source>
</evidence>
<proteinExistence type="predicted"/>
<dbReference type="Proteomes" id="UP000671879">
    <property type="component" value="Chromosome"/>
</dbReference>
<dbReference type="InterPro" id="IPR011006">
    <property type="entry name" value="CheY-like_superfamily"/>
</dbReference>
<dbReference type="Gene3D" id="3.40.50.2300">
    <property type="match status" value="1"/>
</dbReference>
<dbReference type="PROSITE" id="PS00622">
    <property type="entry name" value="HTH_LUXR_1"/>
    <property type="match status" value="1"/>
</dbReference>
<keyword evidence="1 3" id="KW-0597">Phosphoprotein</keyword>
<dbReference type="GO" id="GO:0003677">
    <property type="term" value="F:DNA binding"/>
    <property type="evidence" value="ECO:0007669"/>
    <property type="project" value="UniProtKB-KW"/>
</dbReference>
<evidence type="ECO:0000256" key="1">
    <source>
        <dbReference type="ARBA" id="ARBA00022553"/>
    </source>
</evidence>
<dbReference type="SUPFAM" id="SSF52172">
    <property type="entry name" value="CheY-like"/>
    <property type="match status" value="1"/>
</dbReference>
<dbReference type="RefSeq" id="WP_274374074.1">
    <property type="nucleotide sequence ID" value="NZ_CP072943.1"/>
</dbReference>
<dbReference type="GO" id="GO:0000160">
    <property type="term" value="P:phosphorelay signal transduction system"/>
    <property type="evidence" value="ECO:0007669"/>
    <property type="project" value="InterPro"/>
</dbReference>
<protein>
    <submittedName>
        <fullName evidence="6">Response regulator transcription factor</fullName>
    </submittedName>
</protein>
<organism evidence="6 7">
    <name type="scientific">Aminithiophilus ramosus</name>
    <dbReference type="NCBI Taxonomy" id="3029084"/>
    <lineage>
        <taxon>Bacteria</taxon>
        <taxon>Thermotogati</taxon>
        <taxon>Synergistota</taxon>
        <taxon>Synergistia</taxon>
        <taxon>Synergistales</taxon>
        <taxon>Aminithiophilaceae</taxon>
        <taxon>Aminithiophilus</taxon>
    </lineage>
</organism>
<keyword evidence="2" id="KW-0238">DNA-binding</keyword>
<dbReference type="Pfam" id="PF00072">
    <property type="entry name" value="Response_reg"/>
    <property type="match status" value="1"/>
</dbReference>
<name>A0A9Q7F044_9BACT</name>
<dbReference type="Pfam" id="PF00196">
    <property type="entry name" value="GerE"/>
    <property type="match status" value="1"/>
</dbReference>
<gene>
    <name evidence="6" type="ORF">KAR29_02480</name>
</gene>
<dbReference type="PANTHER" id="PTHR43214">
    <property type="entry name" value="TWO-COMPONENT RESPONSE REGULATOR"/>
    <property type="match status" value="1"/>
</dbReference>
<evidence type="ECO:0000313" key="7">
    <source>
        <dbReference type="Proteomes" id="UP000671879"/>
    </source>
</evidence>
<dbReference type="InterPro" id="IPR001789">
    <property type="entry name" value="Sig_transdc_resp-reg_receiver"/>
</dbReference>
<dbReference type="KEGG" id="aram:KAR29_02480"/>
<dbReference type="CDD" id="cd06170">
    <property type="entry name" value="LuxR_C_like"/>
    <property type="match status" value="1"/>
</dbReference>